<evidence type="ECO:0000256" key="3">
    <source>
        <dbReference type="ARBA" id="ARBA00023163"/>
    </source>
</evidence>
<reference evidence="6" key="1">
    <citation type="submission" date="2021-04" db="EMBL/GenBank/DDBJ databases">
        <authorList>
            <person name="Hartkoorn R.C."/>
            <person name="Beaudoing E."/>
            <person name="Hot D."/>
        </authorList>
    </citation>
    <scope>NUCLEOTIDE SEQUENCE</scope>
    <source>
        <strain evidence="6">NRRL B-16292</strain>
    </source>
</reference>
<evidence type="ECO:0000313" key="6">
    <source>
        <dbReference type="EMBL" id="UWP80294.1"/>
    </source>
</evidence>
<dbReference type="Proteomes" id="UP001059617">
    <property type="component" value="Chromosome"/>
</dbReference>
<dbReference type="PROSITE" id="PS50977">
    <property type="entry name" value="HTH_TETR_2"/>
    <property type="match status" value="1"/>
</dbReference>
<evidence type="ECO:0000259" key="5">
    <source>
        <dbReference type="PROSITE" id="PS50977"/>
    </source>
</evidence>
<dbReference type="PANTHER" id="PTHR47506">
    <property type="entry name" value="TRANSCRIPTIONAL REGULATORY PROTEIN"/>
    <property type="match status" value="1"/>
</dbReference>
<dbReference type="Pfam" id="PF21993">
    <property type="entry name" value="TetR_C_13_2"/>
    <property type="match status" value="1"/>
</dbReference>
<dbReference type="RefSeq" id="WP_259858052.1">
    <property type="nucleotide sequence ID" value="NZ_BAAAST010000009.1"/>
</dbReference>
<dbReference type="InterPro" id="IPR054156">
    <property type="entry name" value="YxaF_TetR_C"/>
</dbReference>
<evidence type="ECO:0000256" key="4">
    <source>
        <dbReference type="PROSITE-ProRule" id="PRU00335"/>
    </source>
</evidence>
<dbReference type="Pfam" id="PF00440">
    <property type="entry name" value="TetR_N"/>
    <property type="match status" value="1"/>
</dbReference>
<dbReference type="PANTHER" id="PTHR47506:SF3">
    <property type="entry name" value="HTH-TYPE TRANSCRIPTIONAL REGULATOR LMRA"/>
    <property type="match status" value="1"/>
</dbReference>
<feature type="domain" description="HTH tetR-type" evidence="5">
    <location>
        <begin position="3"/>
        <end position="63"/>
    </location>
</feature>
<evidence type="ECO:0000256" key="1">
    <source>
        <dbReference type="ARBA" id="ARBA00023015"/>
    </source>
</evidence>
<feature type="DNA-binding region" description="H-T-H motif" evidence="4">
    <location>
        <begin position="26"/>
        <end position="45"/>
    </location>
</feature>
<keyword evidence="2 4" id="KW-0238">DNA-binding</keyword>
<dbReference type="EMBL" id="CP073720">
    <property type="protein sequence ID" value="UWP80294.1"/>
    <property type="molecule type" value="Genomic_DNA"/>
</dbReference>
<keyword evidence="7" id="KW-1185">Reference proteome</keyword>
<sequence>MASDVRSRMAHSALRLIAERGIQGTAIADVLERSGAPRGSVYYHFPGGKDEMVMAAMEYMATDARAPLHAMRGSDVGGVITGFVNLWRGVLQKSDYAAGCAAAGVTVSAETEELRAAARKVFEVWVADLTELFVDAGVEKTKAADLAWMLEASTEGAVIFARSERSMRALDLVEKQLLAFAQTLA</sequence>
<dbReference type="InterPro" id="IPR036271">
    <property type="entry name" value="Tet_transcr_reg_TetR-rel_C_sf"/>
</dbReference>
<proteinExistence type="predicted"/>
<gene>
    <name evidence="6" type="ORF">Dfulv_34745</name>
</gene>
<reference evidence="6" key="2">
    <citation type="submission" date="2022-09" db="EMBL/GenBank/DDBJ databases">
        <title>Biosynthetic gene clusters of Dactylosporangioum fulvum.</title>
        <authorList>
            <person name="Caradec T."/>
        </authorList>
    </citation>
    <scope>NUCLEOTIDE SEQUENCE</scope>
    <source>
        <strain evidence="6">NRRL B-16292</strain>
    </source>
</reference>
<dbReference type="SUPFAM" id="SSF48498">
    <property type="entry name" value="Tetracyclin repressor-like, C-terminal domain"/>
    <property type="match status" value="1"/>
</dbReference>
<accession>A0ABY5VTZ8</accession>
<keyword evidence="1" id="KW-0805">Transcription regulation</keyword>
<evidence type="ECO:0000313" key="7">
    <source>
        <dbReference type="Proteomes" id="UP001059617"/>
    </source>
</evidence>
<organism evidence="6 7">
    <name type="scientific">Dactylosporangium fulvum</name>
    <dbReference type="NCBI Taxonomy" id="53359"/>
    <lineage>
        <taxon>Bacteria</taxon>
        <taxon>Bacillati</taxon>
        <taxon>Actinomycetota</taxon>
        <taxon>Actinomycetes</taxon>
        <taxon>Micromonosporales</taxon>
        <taxon>Micromonosporaceae</taxon>
        <taxon>Dactylosporangium</taxon>
    </lineage>
</organism>
<name>A0ABY5VTZ8_9ACTN</name>
<dbReference type="Gene3D" id="1.10.357.10">
    <property type="entry name" value="Tetracycline Repressor, domain 2"/>
    <property type="match status" value="1"/>
</dbReference>
<keyword evidence="3" id="KW-0804">Transcription</keyword>
<dbReference type="SUPFAM" id="SSF46689">
    <property type="entry name" value="Homeodomain-like"/>
    <property type="match status" value="1"/>
</dbReference>
<dbReference type="InterPro" id="IPR001647">
    <property type="entry name" value="HTH_TetR"/>
</dbReference>
<dbReference type="InterPro" id="IPR009057">
    <property type="entry name" value="Homeodomain-like_sf"/>
</dbReference>
<protein>
    <submittedName>
        <fullName evidence="6">TetR/AcrR family transcriptional regulator</fullName>
    </submittedName>
</protein>
<evidence type="ECO:0000256" key="2">
    <source>
        <dbReference type="ARBA" id="ARBA00023125"/>
    </source>
</evidence>